<dbReference type="EMBL" id="VSRR010006466">
    <property type="protein sequence ID" value="MPC44850.1"/>
    <property type="molecule type" value="Genomic_DNA"/>
</dbReference>
<feature type="compositionally biased region" description="Basic and acidic residues" evidence="1">
    <location>
        <begin position="55"/>
        <end position="65"/>
    </location>
</feature>
<proteinExistence type="predicted"/>
<reference evidence="2 3" key="1">
    <citation type="submission" date="2019-05" db="EMBL/GenBank/DDBJ databases">
        <title>Another draft genome of Portunus trituberculatus and its Hox gene families provides insights of decapod evolution.</title>
        <authorList>
            <person name="Jeong J.-H."/>
            <person name="Song I."/>
            <person name="Kim S."/>
            <person name="Choi T."/>
            <person name="Kim D."/>
            <person name="Ryu S."/>
            <person name="Kim W."/>
        </authorList>
    </citation>
    <scope>NUCLEOTIDE SEQUENCE [LARGE SCALE GENOMIC DNA]</scope>
    <source>
        <tissue evidence="2">Muscle</tissue>
    </source>
</reference>
<sequence length="131" mass="14804">MKNVGRVEGKKEKKQEEEEEEEEEEREVKDFSKTIVKKSTTTTTTTTIFNSATKTMDDQTHEISDRPINYTTPSGKRNSGRQSPSAFPEGKERSGSLRKGEAPLCDSFTQIMSHPSEFKRTYSLSTQAECS</sequence>
<accession>A0A5B7FB20</accession>
<gene>
    <name evidence="2" type="ORF">E2C01_038531</name>
</gene>
<feature type="compositionally biased region" description="Basic and acidic residues" evidence="1">
    <location>
        <begin position="89"/>
        <end position="101"/>
    </location>
</feature>
<feature type="compositionally biased region" description="Polar residues" evidence="1">
    <location>
        <begin position="69"/>
        <end position="85"/>
    </location>
</feature>
<dbReference type="AlphaFoldDB" id="A0A5B7FB20"/>
<feature type="compositionally biased region" description="Low complexity" evidence="1">
    <location>
        <begin position="33"/>
        <end position="54"/>
    </location>
</feature>
<evidence type="ECO:0000313" key="3">
    <source>
        <dbReference type="Proteomes" id="UP000324222"/>
    </source>
</evidence>
<name>A0A5B7FB20_PORTR</name>
<protein>
    <submittedName>
        <fullName evidence="2">Uncharacterized protein</fullName>
    </submittedName>
</protein>
<feature type="compositionally biased region" description="Basic and acidic residues" evidence="1">
    <location>
        <begin position="1"/>
        <end position="16"/>
    </location>
</feature>
<keyword evidence="3" id="KW-1185">Reference proteome</keyword>
<evidence type="ECO:0000313" key="2">
    <source>
        <dbReference type="EMBL" id="MPC44850.1"/>
    </source>
</evidence>
<comment type="caution">
    <text evidence="2">The sequence shown here is derived from an EMBL/GenBank/DDBJ whole genome shotgun (WGS) entry which is preliminary data.</text>
</comment>
<evidence type="ECO:0000256" key="1">
    <source>
        <dbReference type="SAM" id="MobiDB-lite"/>
    </source>
</evidence>
<organism evidence="2 3">
    <name type="scientific">Portunus trituberculatus</name>
    <name type="common">Swimming crab</name>
    <name type="synonym">Neptunus trituberculatus</name>
    <dbReference type="NCBI Taxonomy" id="210409"/>
    <lineage>
        <taxon>Eukaryota</taxon>
        <taxon>Metazoa</taxon>
        <taxon>Ecdysozoa</taxon>
        <taxon>Arthropoda</taxon>
        <taxon>Crustacea</taxon>
        <taxon>Multicrustacea</taxon>
        <taxon>Malacostraca</taxon>
        <taxon>Eumalacostraca</taxon>
        <taxon>Eucarida</taxon>
        <taxon>Decapoda</taxon>
        <taxon>Pleocyemata</taxon>
        <taxon>Brachyura</taxon>
        <taxon>Eubrachyura</taxon>
        <taxon>Portunoidea</taxon>
        <taxon>Portunidae</taxon>
        <taxon>Portuninae</taxon>
        <taxon>Portunus</taxon>
    </lineage>
</organism>
<feature type="region of interest" description="Disordered" evidence="1">
    <location>
        <begin position="1"/>
        <end position="104"/>
    </location>
</feature>
<dbReference type="Proteomes" id="UP000324222">
    <property type="component" value="Unassembled WGS sequence"/>
</dbReference>